<evidence type="ECO:0000256" key="3">
    <source>
        <dbReference type="ARBA" id="ARBA00022730"/>
    </source>
</evidence>
<evidence type="ECO:0000256" key="9">
    <source>
        <dbReference type="SAM" id="MobiDB-lite"/>
    </source>
</evidence>
<evidence type="ECO:0000256" key="4">
    <source>
        <dbReference type="ARBA" id="ARBA00022884"/>
    </source>
</evidence>
<dbReference type="AlphaFoldDB" id="A0A0G3EVN3"/>
<dbReference type="GO" id="GO:0070181">
    <property type="term" value="F:small ribosomal subunit rRNA binding"/>
    <property type="evidence" value="ECO:0007669"/>
    <property type="project" value="TreeGrafter"/>
</dbReference>
<dbReference type="KEGG" id="ptx:ABW99_19560"/>
<evidence type="ECO:0000313" key="10">
    <source>
        <dbReference type="EMBL" id="AKJ70079.1"/>
    </source>
</evidence>
<reference evidence="11" key="1">
    <citation type="submission" date="2015-06" db="EMBL/GenBank/DDBJ databases">
        <authorList>
            <person name="Lim Y.L."/>
            <person name="Ee R."/>
            <person name="Yong D."/>
            <person name="How K.Y."/>
            <person name="Yin W.F."/>
            <person name="Chan K.G."/>
        </authorList>
    </citation>
    <scope>NUCLEOTIDE SEQUENCE [LARGE SCALE GENOMIC DNA]</scope>
    <source>
        <strain evidence="11">DSM 25325</strain>
    </source>
</reference>
<evidence type="ECO:0000256" key="7">
    <source>
        <dbReference type="ARBA" id="ARBA00035136"/>
    </source>
</evidence>
<dbReference type="OrthoDB" id="9807974at2"/>
<dbReference type="EMBL" id="CP011568">
    <property type="protein sequence ID" value="AKJ70079.1"/>
    <property type="molecule type" value="Genomic_DNA"/>
</dbReference>
<keyword evidence="5 8" id="KW-0689">Ribosomal protein</keyword>
<dbReference type="InterPro" id="IPR002583">
    <property type="entry name" value="Ribosomal_bS20"/>
</dbReference>
<dbReference type="GO" id="GO:0003735">
    <property type="term" value="F:structural constituent of ribosome"/>
    <property type="evidence" value="ECO:0007669"/>
    <property type="project" value="InterPro"/>
</dbReference>
<evidence type="ECO:0000256" key="5">
    <source>
        <dbReference type="ARBA" id="ARBA00022980"/>
    </source>
</evidence>
<comment type="similarity">
    <text evidence="2 8">Belongs to the bacterial ribosomal protein bS20 family.</text>
</comment>
<dbReference type="PATRIC" id="fig|445709.3.peg.4106"/>
<organism evidence="10 11">
    <name type="scientific">Pandoraea thiooxydans</name>
    <dbReference type="NCBI Taxonomy" id="445709"/>
    <lineage>
        <taxon>Bacteria</taxon>
        <taxon>Pseudomonadati</taxon>
        <taxon>Pseudomonadota</taxon>
        <taxon>Betaproteobacteria</taxon>
        <taxon>Burkholderiales</taxon>
        <taxon>Burkholderiaceae</taxon>
        <taxon>Pandoraea</taxon>
    </lineage>
</organism>
<dbReference type="PANTHER" id="PTHR33398">
    <property type="entry name" value="30S RIBOSOMAL PROTEIN S20"/>
    <property type="match status" value="1"/>
</dbReference>
<accession>A0A0G3EVN3</accession>
<dbReference type="SUPFAM" id="SSF46992">
    <property type="entry name" value="Ribosomal protein S20"/>
    <property type="match status" value="1"/>
</dbReference>
<name>A0A0G3EVN3_9BURK</name>
<dbReference type="Gene3D" id="1.20.58.110">
    <property type="entry name" value="Ribosomal protein S20"/>
    <property type="match status" value="1"/>
</dbReference>
<dbReference type="PANTHER" id="PTHR33398:SF1">
    <property type="entry name" value="SMALL RIBOSOMAL SUBUNIT PROTEIN BS20C"/>
    <property type="match status" value="1"/>
</dbReference>
<dbReference type="GO" id="GO:0006412">
    <property type="term" value="P:translation"/>
    <property type="evidence" value="ECO:0007669"/>
    <property type="project" value="UniProtKB-UniRule"/>
</dbReference>
<evidence type="ECO:0000313" key="11">
    <source>
        <dbReference type="Proteomes" id="UP000036700"/>
    </source>
</evidence>
<dbReference type="HAMAP" id="MF_00500">
    <property type="entry name" value="Ribosomal_bS20"/>
    <property type="match status" value="1"/>
</dbReference>
<dbReference type="GO" id="GO:0015935">
    <property type="term" value="C:small ribosomal subunit"/>
    <property type="evidence" value="ECO:0007669"/>
    <property type="project" value="TreeGrafter"/>
</dbReference>
<evidence type="ECO:0000256" key="6">
    <source>
        <dbReference type="ARBA" id="ARBA00023274"/>
    </source>
</evidence>
<gene>
    <name evidence="8" type="primary">rpsT</name>
    <name evidence="10" type="ORF">ABW99_19560</name>
</gene>
<protein>
    <recommendedName>
        <fullName evidence="7 8">Small ribosomal subunit protein bS20</fullName>
    </recommendedName>
</protein>
<dbReference type="RefSeq" id="WP_047215992.1">
    <property type="nucleotide sequence ID" value="NZ_CP011568.3"/>
</dbReference>
<feature type="region of interest" description="Disordered" evidence="9">
    <location>
        <begin position="1"/>
        <end position="27"/>
    </location>
</feature>
<keyword evidence="4 8" id="KW-0694">RNA-binding</keyword>
<proteinExistence type="inferred from homology"/>
<dbReference type="InterPro" id="IPR036510">
    <property type="entry name" value="Ribosomal_bS20_sf"/>
</dbReference>
<dbReference type="GO" id="GO:0005829">
    <property type="term" value="C:cytosol"/>
    <property type="evidence" value="ECO:0007669"/>
    <property type="project" value="TreeGrafter"/>
</dbReference>
<dbReference type="Proteomes" id="UP000036700">
    <property type="component" value="Chromosome"/>
</dbReference>
<dbReference type="Pfam" id="PF01649">
    <property type="entry name" value="Ribosomal_S20p"/>
    <property type="match status" value="1"/>
</dbReference>
<keyword evidence="6 8" id="KW-0687">Ribonucleoprotein</keyword>
<dbReference type="STRING" id="445709.ABW99_19560"/>
<keyword evidence="11" id="KW-1185">Reference proteome</keyword>
<dbReference type="NCBIfam" id="TIGR00029">
    <property type="entry name" value="S20"/>
    <property type="match status" value="1"/>
</dbReference>
<evidence type="ECO:0000256" key="8">
    <source>
        <dbReference type="HAMAP-Rule" id="MF_00500"/>
    </source>
</evidence>
<evidence type="ECO:0000256" key="1">
    <source>
        <dbReference type="ARBA" id="ARBA00003134"/>
    </source>
</evidence>
<sequence>MANTAQARKRARQNTKQNAHNAPLRSRYRTAIKAVRKAIASGDQAAATAAMRDAQKTIDIIADKRIIHKNRAARNKSRLASAIKGMSAAA</sequence>
<dbReference type="FunFam" id="1.20.58.110:FF:000001">
    <property type="entry name" value="30S ribosomal protein S20"/>
    <property type="match status" value="1"/>
</dbReference>
<keyword evidence="3 8" id="KW-0699">rRNA-binding</keyword>
<evidence type="ECO:0000256" key="2">
    <source>
        <dbReference type="ARBA" id="ARBA00007634"/>
    </source>
</evidence>
<comment type="function">
    <text evidence="1 8">Binds directly to 16S ribosomal RNA.</text>
</comment>